<comment type="caution">
    <text evidence="2">The sequence shown here is derived from an EMBL/GenBank/DDBJ whole genome shotgun (WGS) entry which is preliminary data.</text>
</comment>
<keyword evidence="3" id="KW-1185">Reference proteome</keyword>
<evidence type="ECO:0000256" key="1">
    <source>
        <dbReference type="SAM" id="MobiDB-lite"/>
    </source>
</evidence>
<proteinExistence type="predicted"/>
<feature type="region of interest" description="Disordered" evidence="1">
    <location>
        <begin position="122"/>
        <end position="168"/>
    </location>
</feature>
<reference evidence="2" key="1">
    <citation type="submission" date="2020-05" db="EMBL/GenBank/DDBJ databases">
        <title>WGS assembly of Panicum virgatum.</title>
        <authorList>
            <person name="Lovell J.T."/>
            <person name="Jenkins J."/>
            <person name="Shu S."/>
            <person name="Juenger T.E."/>
            <person name="Schmutz J."/>
        </authorList>
    </citation>
    <scope>NUCLEOTIDE SEQUENCE</scope>
    <source>
        <strain evidence="2">AP13</strain>
    </source>
</reference>
<sequence length="183" mass="20425">MSTQYTNWLDLRSFELDLNWRWQAHCSQCRTPFRTQSARWSCVPGQDWLMCRPTSFSSSSSTHGSPIECGARGSNIVDPPARGSALPLPWLRGRRCLADRGGSRAGEAARGRSMEIRDLANAEARRQGKKRTKRSSGRGGAGVGGRARARPRPGHPAPGQRPWQRVASEARFWPGPVRCRCRR</sequence>
<dbReference type="Proteomes" id="UP000823388">
    <property type="component" value="Chromosome 7N"/>
</dbReference>
<evidence type="ECO:0000313" key="3">
    <source>
        <dbReference type="Proteomes" id="UP000823388"/>
    </source>
</evidence>
<evidence type="ECO:0000313" key="2">
    <source>
        <dbReference type="EMBL" id="KAG2568161.1"/>
    </source>
</evidence>
<dbReference type="EMBL" id="CM029050">
    <property type="protein sequence ID" value="KAG2568161.1"/>
    <property type="molecule type" value="Genomic_DNA"/>
</dbReference>
<feature type="compositionally biased region" description="Basic residues" evidence="1">
    <location>
        <begin position="127"/>
        <end position="136"/>
    </location>
</feature>
<name>A0A8T0Q019_PANVG</name>
<dbReference type="AlphaFoldDB" id="A0A8T0Q019"/>
<accession>A0A8T0Q019</accession>
<organism evidence="2 3">
    <name type="scientific">Panicum virgatum</name>
    <name type="common">Blackwell switchgrass</name>
    <dbReference type="NCBI Taxonomy" id="38727"/>
    <lineage>
        <taxon>Eukaryota</taxon>
        <taxon>Viridiplantae</taxon>
        <taxon>Streptophyta</taxon>
        <taxon>Embryophyta</taxon>
        <taxon>Tracheophyta</taxon>
        <taxon>Spermatophyta</taxon>
        <taxon>Magnoliopsida</taxon>
        <taxon>Liliopsida</taxon>
        <taxon>Poales</taxon>
        <taxon>Poaceae</taxon>
        <taxon>PACMAD clade</taxon>
        <taxon>Panicoideae</taxon>
        <taxon>Panicodae</taxon>
        <taxon>Paniceae</taxon>
        <taxon>Panicinae</taxon>
        <taxon>Panicum</taxon>
        <taxon>Panicum sect. Hiantes</taxon>
    </lineage>
</organism>
<protein>
    <submittedName>
        <fullName evidence="2">Uncharacterized protein</fullName>
    </submittedName>
</protein>
<gene>
    <name evidence="2" type="ORF">PVAP13_7NG295948</name>
</gene>